<evidence type="ECO:0000256" key="1">
    <source>
        <dbReference type="SAM" id="Coils"/>
    </source>
</evidence>
<organism evidence="2 3">
    <name type="scientific">Acrocarpospora phusangensis</name>
    <dbReference type="NCBI Taxonomy" id="1070424"/>
    <lineage>
        <taxon>Bacteria</taxon>
        <taxon>Bacillati</taxon>
        <taxon>Actinomycetota</taxon>
        <taxon>Actinomycetes</taxon>
        <taxon>Streptosporangiales</taxon>
        <taxon>Streptosporangiaceae</taxon>
        <taxon>Acrocarpospora</taxon>
    </lineage>
</organism>
<protein>
    <submittedName>
        <fullName evidence="2">Uncharacterized protein</fullName>
    </submittedName>
</protein>
<sequence>MKGQDGAPTLFDADDEVAELRAELDIAHRENSRLRDLWYRQLHGRDRWADAVRAAAARDARNQAYGLVAAAIPETLEPLRHLARAILALPAHPAPSDLERLRALAADVDCHDPRRGDEVSAIATIQARADAEIDSWRRRAQEYWDQAQRTHRQALDSDEAYTFLVGAGWEPPSWLAKERRARIKKVHADIPADSGVHIHG</sequence>
<evidence type="ECO:0000313" key="2">
    <source>
        <dbReference type="EMBL" id="GIH26028.1"/>
    </source>
</evidence>
<accession>A0A919UQ44</accession>
<dbReference type="RefSeq" id="WP_204042723.1">
    <property type="nucleotide sequence ID" value="NZ_BOOA01000035.1"/>
</dbReference>
<dbReference type="Proteomes" id="UP000640052">
    <property type="component" value="Unassembled WGS sequence"/>
</dbReference>
<reference evidence="2" key="1">
    <citation type="submission" date="2021-01" db="EMBL/GenBank/DDBJ databases">
        <title>Whole genome shotgun sequence of Acrocarpospora phusangensis NBRC 108782.</title>
        <authorList>
            <person name="Komaki H."/>
            <person name="Tamura T."/>
        </authorList>
    </citation>
    <scope>NUCLEOTIDE SEQUENCE</scope>
    <source>
        <strain evidence="2">NBRC 108782</strain>
    </source>
</reference>
<proteinExistence type="predicted"/>
<dbReference type="AlphaFoldDB" id="A0A919UQ44"/>
<dbReference type="EMBL" id="BOOA01000035">
    <property type="protein sequence ID" value="GIH26028.1"/>
    <property type="molecule type" value="Genomic_DNA"/>
</dbReference>
<keyword evidence="3" id="KW-1185">Reference proteome</keyword>
<keyword evidence="1" id="KW-0175">Coiled coil</keyword>
<name>A0A919UQ44_9ACTN</name>
<gene>
    <name evidence="2" type="ORF">Aph01nite_43380</name>
</gene>
<feature type="coiled-coil region" evidence="1">
    <location>
        <begin position="10"/>
        <end position="37"/>
    </location>
</feature>
<evidence type="ECO:0000313" key="3">
    <source>
        <dbReference type="Proteomes" id="UP000640052"/>
    </source>
</evidence>
<comment type="caution">
    <text evidence="2">The sequence shown here is derived from an EMBL/GenBank/DDBJ whole genome shotgun (WGS) entry which is preliminary data.</text>
</comment>